<keyword evidence="3" id="KW-1185">Reference proteome</keyword>
<dbReference type="Proteomes" id="UP001595807">
    <property type="component" value="Unassembled WGS sequence"/>
</dbReference>
<name>A0ABV8CWJ9_9STRE</name>
<gene>
    <name evidence="2" type="primary">comGD</name>
    <name evidence="2" type="ORF">ACFORF_07020</name>
</gene>
<protein>
    <submittedName>
        <fullName evidence="2">Competence type IV pilus minor pilin ComGD</fullName>
    </submittedName>
</protein>
<proteinExistence type="predicted"/>
<dbReference type="InterPro" id="IPR016785">
    <property type="entry name" value="ComGD"/>
</dbReference>
<sequence length="151" mass="17054">MITMPRIRIKHAVSISLPAFTLIESLMTLSVIASLVLITSGQVQSVFQSVQEQLFVHQFETFYLDSQRYAASQRTENVLTLSNEHIQSALGQIEIPDFMTYTGPDQLTLDQSGGNSSLAKLSFQTEEHQYTYQLYLGSGRYKKDSKSLHFP</sequence>
<dbReference type="EMBL" id="JBHRZV010000049">
    <property type="protein sequence ID" value="MFC3928314.1"/>
    <property type="molecule type" value="Genomic_DNA"/>
</dbReference>
<comment type="caution">
    <text evidence="2">The sequence shown here is derived from an EMBL/GenBank/DDBJ whole genome shotgun (WGS) entry which is preliminary data.</text>
</comment>
<reference evidence="3" key="1">
    <citation type="journal article" date="2019" name="Int. J. Syst. Evol. Microbiol.">
        <title>The Global Catalogue of Microorganisms (GCM) 10K type strain sequencing project: providing services to taxonomists for standard genome sequencing and annotation.</title>
        <authorList>
            <consortium name="The Broad Institute Genomics Platform"/>
            <consortium name="The Broad Institute Genome Sequencing Center for Infectious Disease"/>
            <person name="Wu L."/>
            <person name="Ma J."/>
        </authorList>
    </citation>
    <scope>NUCLEOTIDE SEQUENCE [LARGE SCALE GENOMIC DNA]</scope>
    <source>
        <strain evidence="3">CCUG 67170</strain>
    </source>
</reference>
<keyword evidence="1" id="KW-1133">Transmembrane helix</keyword>
<keyword evidence="1" id="KW-0472">Membrane</keyword>
<evidence type="ECO:0000256" key="1">
    <source>
        <dbReference type="SAM" id="Phobius"/>
    </source>
</evidence>
<feature type="transmembrane region" description="Helical" evidence="1">
    <location>
        <begin position="12"/>
        <end position="38"/>
    </location>
</feature>
<dbReference type="NCBIfam" id="NF040982">
    <property type="entry name" value="ComGD"/>
    <property type="match status" value="1"/>
</dbReference>
<evidence type="ECO:0000313" key="2">
    <source>
        <dbReference type="EMBL" id="MFC3928314.1"/>
    </source>
</evidence>
<keyword evidence="1" id="KW-0812">Transmembrane</keyword>
<evidence type="ECO:0000313" key="3">
    <source>
        <dbReference type="Proteomes" id="UP001595807"/>
    </source>
</evidence>
<organism evidence="2 3">
    <name type="scientific">Streptococcus caprae</name>
    <dbReference type="NCBI Taxonomy" id="1640501"/>
    <lineage>
        <taxon>Bacteria</taxon>
        <taxon>Bacillati</taxon>
        <taxon>Bacillota</taxon>
        <taxon>Bacilli</taxon>
        <taxon>Lactobacillales</taxon>
        <taxon>Streptococcaceae</taxon>
        <taxon>Streptococcus</taxon>
    </lineage>
</organism>
<accession>A0ABV8CWJ9</accession>